<dbReference type="EMBL" id="GL877428">
    <property type="protein sequence ID" value="ELA46957.1"/>
    <property type="molecule type" value="Genomic_DNA"/>
</dbReference>
<keyword evidence="1" id="KW-1133">Transmembrane helix</keyword>
<dbReference type="RefSeq" id="XP_008074593.1">
    <property type="nucleotide sequence ID" value="XM_008076402.1"/>
</dbReference>
<protein>
    <submittedName>
        <fullName evidence="2">Uncharacterized protein</fullName>
    </submittedName>
</protein>
<dbReference type="Proteomes" id="UP000011081">
    <property type="component" value="Unassembled WGS sequence"/>
</dbReference>
<keyword evidence="1" id="KW-0472">Membrane</keyword>
<keyword evidence="3" id="KW-1185">Reference proteome</keyword>
<dbReference type="GeneID" id="19879452"/>
<evidence type="ECO:0000256" key="1">
    <source>
        <dbReference type="SAM" id="Phobius"/>
    </source>
</evidence>
<dbReference type="HOGENOM" id="CLU_1929178_0_0_1"/>
<evidence type="ECO:0000313" key="2">
    <source>
        <dbReference type="EMBL" id="ELA46957.1"/>
    </source>
</evidence>
<feature type="transmembrane region" description="Helical" evidence="1">
    <location>
        <begin position="91"/>
        <end position="113"/>
    </location>
</feature>
<keyword evidence="1" id="KW-0812">Transmembrane</keyword>
<accession>L2GUD5</accession>
<sequence length="131" mass="15602">MQAAKKRCQEILQVCTSVESIPCSYLDPYAETYKEVLEYDKVSQREIRKDRNAFFREIENCNECKKDGFSDECFKRIYSEDTVAHEFGSKAITTVILAFCLVLLILYVVQYWYRYNKMEKQPRVYDIDNET</sequence>
<dbReference type="AlphaFoldDB" id="L2GUD5"/>
<evidence type="ECO:0000313" key="3">
    <source>
        <dbReference type="Proteomes" id="UP000011081"/>
    </source>
</evidence>
<reference evidence="3" key="1">
    <citation type="submission" date="2011-03" db="EMBL/GenBank/DDBJ databases">
        <title>The genome sequence of Vavraia culicis strain floridensis.</title>
        <authorList>
            <consortium name="The Broad Institute Genome Sequencing Platform"/>
            <person name="Cuomo C."/>
            <person name="Becnel J."/>
            <person name="Sanscrainte N."/>
            <person name="Young S.K."/>
            <person name="Zeng Q."/>
            <person name="Gargeya S."/>
            <person name="Fitzgerald M."/>
            <person name="Haas B."/>
            <person name="Abouelleil A."/>
            <person name="Alvarado L."/>
            <person name="Arachchi H.M."/>
            <person name="Berlin A."/>
            <person name="Chapman S.B."/>
            <person name="Gearin G."/>
            <person name="Goldberg J."/>
            <person name="Griggs A."/>
            <person name="Gujja S."/>
            <person name="Hansen M."/>
            <person name="Heiman D."/>
            <person name="Howarth C."/>
            <person name="Larimer J."/>
            <person name="Lui A."/>
            <person name="MacDonald P.J.P."/>
            <person name="McCowen C."/>
            <person name="Montmayeur A."/>
            <person name="Murphy C."/>
            <person name="Neiman D."/>
            <person name="Pearson M."/>
            <person name="Priest M."/>
            <person name="Roberts A."/>
            <person name="Saif S."/>
            <person name="Shea T."/>
            <person name="Sisk P."/>
            <person name="Stolte C."/>
            <person name="Sykes S."/>
            <person name="Wortman J."/>
            <person name="Nusbaum C."/>
            <person name="Birren B."/>
        </authorList>
    </citation>
    <scope>NUCLEOTIDE SEQUENCE [LARGE SCALE GENOMIC DNA]</scope>
    <source>
        <strain evidence="3">floridensis</strain>
    </source>
</reference>
<dbReference type="InParanoid" id="L2GUD5"/>
<dbReference type="VEuPathDB" id="MicrosporidiaDB:VCUG_01576"/>
<proteinExistence type="predicted"/>
<organism evidence="2 3">
    <name type="scientific">Vavraia culicis (isolate floridensis)</name>
    <name type="common">Microsporidian parasite</name>
    <dbReference type="NCBI Taxonomy" id="948595"/>
    <lineage>
        <taxon>Eukaryota</taxon>
        <taxon>Fungi</taxon>
        <taxon>Fungi incertae sedis</taxon>
        <taxon>Microsporidia</taxon>
        <taxon>Pleistophoridae</taxon>
        <taxon>Vavraia</taxon>
    </lineage>
</organism>
<name>L2GUD5_VAVCU</name>
<gene>
    <name evidence="2" type="ORF">VCUG_01576</name>
</gene>